<dbReference type="GO" id="GO:0006508">
    <property type="term" value="P:proteolysis"/>
    <property type="evidence" value="ECO:0007669"/>
    <property type="project" value="InterPro"/>
</dbReference>
<reference evidence="3" key="1">
    <citation type="submission" date="2019-03" db="EMBL/GenBank/DDBJ databases">
        <title>Single cell metagenomics reveals metabolic interactions within the superorganism composed of flagellate Streblomastix strix and complex community of Bacteroidetes bacteria on its surface.</title>
        <authorList>
            <person name="Treitli S.C."/>
            <person name="Kolisko M."/>
            <person name="Husnik F."/>
            <person name="Keeling P."/>
            <person name="Hampl V."/>
        </authorList>
    </citation>
    <scope>NUCLEOTIDE SEQUENCE</scope>
    <source>
        <strain evidence="3">STM</strain>
    </source>
</reference>
<dbReference type="PANTHER" id="PTHR30023:SF0">
    <property type="entry name" value="PENICILLIN-SENSITIVE CARBOXYPEPTIDASE A"/>
    <property type="match status" value="1"/>
</dbReference>
<feature type="non-terminal residue" evidence="3">
    <location>
        <position position="1"/>
    </location>
</feature>
<keyword evidence="3" id="KW-0121">Carboxypeptidase</keyword>
<dbReference type="Pfam" id="PF02113">
    <property type="entry name" value="Peptidase_S13"/>
    <property type="match status" value="1"/>
</dbReference>
<sequence length="61" mass="6781">KGKAYRNIHAKTGTFTGISCLAGYVRTSYNHFLAFAIMNQNILSAAKARTLQDMICEELAR</sequence>
<dbReference type="AlphaFoldDB" id="A0A5J4RM87"/>
<dbReference type="PANTHER" id="PTHR30023">
    <property type="entry name" value="D-ALANYL-D-ALANINE CARBOXYPEPTIDASE"/>
    <property type="match status" value="1"/>
</dbReference>
<name>A0A5J4RM87_9ZZZZ</name>
<protein>
    <submittedName>
        <fullName evidence="3">D-alanyl-D-alanine carboxypeptidase</fullName>
        <ecNumber evidence="3">3.4.16.4</ecNumber>
    </submittedName>
</protein>
<dbReference type="EMBL" id="SNRY01000962">
    <property type="protein sequence ID" value="KAA6334768.1"/>
    <property type="molecule type" value="Genomic_DNA"/>
</dbReference>
<dbReference type="EC" id="3.4.16.4" evidence="3"/>
<evidence type="ECO:0000313" key="3">
    <source>
        <dbReference type="EMBL" id="KAA6334768.1"/>
    </source>
</evidence>
<keyword evidence="3" id="KW-0645">Protease</keyword>
<dbReference type="SUPFAM" id="SSF56601">
    <property type="entry name" value="beta-lactamase/transpeptidase-like"/>
    <property type="match status" value="1"/>
</dbReference>
<organism evidence="3">
    <name type="scientific">termite gut metagenome</name>
    <dbReference type="NCBI Taxonomy" id="433724"/>
    <lineage>
        <taxon>unclassified sequences</taxon>
        <taxon>metagenomes</taxon>
        <taxon>organismal metagenomes</taxon>
    </lineage>
</organism>
<dbReference type="Gene3D" id="3.40.710.10">
    <property type="entry name" value="DD-peptidase/beta-lactamase superfamily"/>
    <property type="match status" value="1"/>
</dbReference>
<dbReference type="GO" id="GO:0000270">
    <property type="term" value="P:peptidoglycan metabolic process"/>
    <property type="evidence" value="ECO:0007669"/>
    <property type="project" value="TreeGrafter"/>
</dbReference>
<dbReference type="GO" id="GO:0009002">
    <property type="term" value="F:serine-type D-Ala-D-Ala carboxypeptidase activity"/>
    <property type="evidence" value="ECO:0007669"/>
    <property type="project" value="UniProtKB-EC"/>
</dbReference>
<proteinExistence type="inferred from homology"/>
<comment type="caution">
    <text evidence="3">The sequence shown here is derived from an EMBL/GenBank/DDBJ whole genome shotgun (WGS) entry which is preliminary data.</text>
</comment>
<evidence type="ECO:0000256" key="2">
    <source>
        <dbReference type="ARBA" id="ARBA00022801"/>
    </source>
</evidence>
<dbReference type="InterPro" id="IPR000667">
    <property type="entry name" value="Peptidase_S13"/>
</dbReference>
<accession>A0A5J4RM87</accession>
<evidence type="ECO:0000256" key="1">
    <source>
        <dbReference type="ARBA" id="ARBA00006096"/>
    </source>
</evidence>
<gene>
    <name evidence="3" type="ORF">EZS27_016934</name>
</gene>
<dbReference type="InterPro" id="IPR012338">
    <property type="entry name" value="Beta-lactam/transpept-like"/>
</dbReference>
<comment type="similarity">
    <text evidence="1">Belongs to the peptidase S13 family.</text>
</comment>
<keyword evidence="2 3" id="KW-0378">Hydrolase</keyword>